<sequence length="138" mass="15351">MKRQKNTTAFPYRKKISTDQQSILIGADPPTVSAKKGQTELTPDHVSHSIPDNRAGCSREYNEDDVDLTSGGGKECRGNKDCLPWERQAGTLQRNNTKDGPWAVDWDQLNQSIGQRNKLDMLTVFHSASPDGEMFASD</sequence>
<protein>
    <submittedName>
        <fullName evidence="2">Uncharacterized protein</fullName>
    </submittedName>
</protein>
<proteinExistence type="predicted"/>
<accession>A0A1M7U5G5</accession>
<dbReference type="Proteomes" id="UP000184096">
    <property type="component" value="Chromosome I"/>
</dbReference>
<keyword evidence="3" id="KW-1185">Reference proteome</keyword>
<dbReference type="AlphaFoldDB" id="A0A1M7U5G5"/>
<dbReference type="EMBL" id="LT670849">
    <property type="protein sequence ID" value="SHN78136.1"/>
    <property type="molecule type" value="Genomic_DNA"/>
</dbReference>
<gene>
    <name evidence="2" type="ORF">SAMN05444170_3588</name>
</gene>
<name>A0A1M7U5G5_9BRAD</name>
<organism evidence="2 3">
    <name type="scientific">Bradyrhizobium erythrophlei</name>
    <dbReference type="NCBI Taxonomy" id="1437360"/>
    <lineage>
        <taxon>Bacteria</taxon>
        <taxon>Pseudomonadati</taxon>
        <taxon>Pseudomonadota</taxon>
        <taxon>Alphaproteobacteria</taxon>
        <taxon>Hyphomicrobiales</taxon>
        <taxon>Nitrobacteraceae</taxon>
        <taxon>Bradyrhizobium</taxon>
    </lineage>
</organism>
<evidence type="ECO:0000256" key="1">
    <source>
        <dbReference type="SAM" id="MobiDB-lite"/>
    </source>
</evidence>
<reference evidence="3" key="1">
    <citation type="submission" date="2016-11" db="EMBL/GenBank/DDBJ databases">
        <authorList>
            <person name="Varghese N."/>
            <person name="Submissions S."/>
        </authorList>
    </citation>
    <scope>NUCLEOTIDE SEQUENCE [LARGE SCALE GENOMIC DNA]</scope>
    <source>
        <strain evidence="3">GAS401</strain>
    </source>
</reference>
<feature type="region of interest" description="Disordered" evidence="1">
    <location>
        <begin position="26"/>
        <end position="74"/>
    </location>
</feature>
<evidence type="ECO:0000313" key="3">
    <source>
        <dbReference type="Proteomes" id="UP000184096"/>
    </source>
</evidence>
<evidence type="ECO:0000313" key="2">
    <source>
        <dbReference type="EMBL" id="SHN78136.1"/>
    </source>
</evidence>